<feature type="domain" description="Reverse transcriptase Ty1/copia-type" evidence="1">
    <location>
        <begin position="314"/>
        <end position="419"/>
    </location>
</feature>
<sequence>MFLGVSEHHHNFCSFDPKSKRILITHDCTFKDGEAFWPTHSSVSTPSPHLSFLDYLLCSSNPTVEPISGFSDVAAVPMLINEEEPIADTVEENTQAFSSECSFINELADNPVEGVSGISSSGMALPKERVYGKVPCKAPQDVSGAVSPENIIKEGPVRRPPACFVGAVLNEVPRNFSNSMASSKAINWLAAIGKELESLERHQVIEEVALTSAMRLLDTTWVFREKTDAQGNLIKEKARLCVRGFFQVENIDFHETFAPTLRLATLWFLLGYCASHDLDIQQMHFKMALLHGDLDEKIYIQVPYGYSPTLQGKKFFSDADFRLSAADLCFFIGEKGDPCFVFLHVDDFVKGGRNLAAFKERIKASFDMKDLGDIEYVLGMKVTRDQSRRIINLSQELYIENILIDFEIEDFRPVSTPQVPFSGLTPVSTTAASINDQRAVGLLSCLVSCTRPDIAYTESCLAQFLNNTSKEHEMVFKHVLQYLKGTKNWALSLGHSQDNSIIKAYCAADWGSNFDLRSFSGSCAFIYRLIGWKTLKQEVVALSLTEV</sequence>
<dbReference type="InterPro" id="IPR013103">
    <property type="entry name" value="RVT_2"/>
</dbReference>
<keyword evidence="3" id="KW-1185">Reference proteome</keyword>
<protein>
    <recommendedName>
        <fullName evidence="1">Reverse transcriptase Ty1/copia-type domain-containing protein</fullName>
    </recommendedName>
</protein>
<evidence type="ECO:0000313" key="3">
    <source>
        <dbReference type="Proteomes" id="UP000765509"/>
    </source>
</evidence>
<comment type="caution">
    <text evidence="2">The sequence shown here is derived from an EMBL/GenBank/DDBJ whole genome shotgun (WGS) entry which is preliminary data.</text>
</comment>
<dbReference type="Proteomes" id="UP000765509">
    <property type="component" value="Unassembled WGS sequence"/>
</dbReference>
<evidence type="ECO:0000259" key="1">
    <source>
        <dbReference type="Pfam" id="PF07727"/>
    </source>
</evidence>
<organism evidence="2 3">
    <name type="scientific">Austropuccinia psidii MF-1</name>
    <dbReference type="NCBI Taxonomy" id="1389203"/>
    <lineage>
        <taxon>Eukaryota</taxon>
        <taxon>Fungi</taxon>
        <taxon>Dikarya</taxon>
        <taxon>Basidiomycota</taxon>
        <taxon>Pucciniomycotina</taxon>
        <taxon>Pucciniomycetes</taxon>
        <taxon>Pucciniales</taxon>
        <taxon>Sphaerophragmiaceae</taxon>
        <taxon>Austropuccinia</taxon>
    </lineage>
</organism>
<accession>A0A9Q3PJM0</accession>
<feature type="domain" description="Reverse transcriptase Ty1/copia-type" evidence="1">
    <location>
        <begin position="207"/>
        <end position="312"/>
    </location>
</feature>
<evidence type="ECO:0000313" key="2">
    <source>
        <dbReference type="EMBL" id="MBW0564333.1"/>
    </source>
</evidence>
<name>A0A9Q3PJM0_9BASI</name>
<reference evidence="2" key="1">
    <citation type="submission" date="2021-03" db="EMBL/GenBank/DDBJ databases">
        <title>Draft genome sequence of rust myrtle Austropuccinia psidii MF-1, a brazilian biotype.</title>
        <authorList>
            <person name="Quecine M.C."/>
            <person name="Pachon D.M.R."/>
            <person name="Bonatelli M.L."/>
            <person name="Correr F.H."/>
            <person name="Franceschini L.M."/>
            <person name="Leite T.F."/>
            <person name="Margarido G.R.A."/>
            <person name="Almeida C.A."/>
            <person name="Ferrarezi J.A."/>
            <person name="Labate C.A."/>
        </authorList>
    </citation>
    <scope>NUCLEOTIDE SEQUENCE</scope>
    <source>
        <strain evidence="2">MF-1</strain>
    </source>
</reference>
<gene>
    <name evidence="2" type="ORF">O181_104048</name>
</gene>
<dbReference type="EMBL" id="AVOT02075682">
    <property type="protein sequence ID" value="MBW0564333.1"/>
    <property type="molecule type" value="Genomic_DNA"/>
</dbReference>
<dbReference type="PANTHER" id="PTHR11439">
    <property type="entry name" value="GAG-POL-RELATED RETROTRANSPOSON"/>
    <property type="match status" value="1"/>
</dbReference>
<proteinExistence type="predicted"/>
<dbReference type="AlphaFoldDB" id="A0A9Q3PJM0"/>
<dbReference type="Pfam" id="PF07727">
    <property type="entry name" value="RVT_2"/>
    <property type="match status" value="2"/>
</dbReference>